<proteinExistence type="predicted"/>
<gene>
    <name evidence="1" type="ORF">CEXT_436451</name>
</gene>
<accession>A0AAV4M634</accession>
<dbReference type="Proteomes" id="UP001054945">
    <property type="component" value="Unassembled WGS sequence"/>
</dbReference>
<name>A0AAV4M634_CAEEX</name>
<dbReference type="AlphaFoldDB" id="A0AAV4M634"/>
<dbReference type="EMBL" id="BPLR01001911">
    <property type="protein sequence ID" value="GIX67891.1"/>
    <property type="molecule type" value="Genomic_DNA"/>
</dbReference>
<keyword evidence="2" id="KW-1185">Reference proteome</keyword>
<comment type="caution">
    <text evidence="1">The sequence shown here is derived from an EMBL/GenBank/DDBJ whole genome shotgun (WGS) entry which is preliminary data.</text>
</comment>
<sequence>MDFFFHDDILSLFFDVGSVFVSESIRKWKNSKSIETCQVVESKLNEQLSLHNDKNQLTLVDIMDDVNSTSNNNCKRILLDEIADAKPTSNIVDEKIL</sequence>
<evidence type="ECO:0000313" key="2">
    <source>
        <dbReference type="Proteomes" id="UP001054945"/>
    </source>
</evidence>
<organism evidence="1 2">
    <name type="scientific">Caerostris extrusa</name>
    <name type="common">Bark spider</name>
    <name type="synonym">Caerostris bankana</name>
    <dbReference type="NCBI Taxonomy" id="172846"/>
    <lineage>
        <taxon>Eukaryota</taxon>
        <taxon>Metazoa</taxon>
        <taxon>Ecdysozoa</taxon>
        <taxon>Arthropoda</taxon>
        <taxon>Chelicerata</taxon>
        <taxon>Arachnida</taxon>
        <taxon>Araneae</taxon>
        <taxon>Araneomorphae</taxon>
        <taxon>Entelegynae</taxon>
        <taxon>Araneoidea</taxon>
        <taxon>Araneidae</taxon>
        <taxon>Caerostris</taxon>
    </lineage>
</organism>
<protein>
    <submittedName>
        <fullName evidence="1">Uncharacterized protein</fullName>
    </submittedName>
</protein>
<evidence type="ECO:0000313" key="1">
    <source>
        <dbReference type="EMBL" id="GIX67891.1"/>
    </source>
</evidence>
<reference evidence="1 2" key="1">
    <citation type="submission" date="2021-06" db="EMBL/GenBank/DDBJ databases">
        <title>Caerostris extrusa draft genome.</title>
        <authorList>
            <person name="Kono N."/>
            <person name="Arakawa K."/>
        </authorList>
    </citation>
    <scope>NUCLEOTIDE SEQUENCE [LARGE SCALE GENOMIC DNA]</scope>
</reference>